<dbReference type="InterPro" id="IPR043003">
    <property type="entry name" value="FANCL_d3_sf"/>
</dbReference>
<dbReference type="InterPro" id="IPR043898">
    <property type="entry name" value="FANCL_d2"/>
</dbReference>
<dbReference type="PANTHER" id="PTHR13206">
    <property type="entry name" value="UBIQUITIN LIGASE PROTEIN PHF9 FANCONI ANEMIA GROUP L PROTEIN"/>
    <property type="match status" value="1"/>
</dbReference>
<evidence type="ECO:0000259" key="1">
    <source>
        <dbReference type="Pfam" id="PF11793"/>
    </source>
</evidence>
<gene>
    <name evidence="4" type="ORF">ZOSMA_375G00210</name>
</gene>
<dbReference type="GO" id="GO:0016874">
    <property type="term" value="F:ligase activity"/>
    <property type="evidence" value="ECO:0007669"/>
    <property type="project" value="UniProtKB-KW"/>
</dbReference>
<dbReference type="Gene3D" id="3.10.110.20">
    <property type="entry name" value="RWD domain-like"/>
    <property type="match status" value="1"/>
</dbReference>
<dbReference type="EMBL" id="LFYR01001163">
    <property type="protein sequence ID" value="KMZ64332.1"/>
    <property type="molecule type" value="Genomic_DNA"/>
</dbReference>
<feature type="domain" description="FANCL UBC-like" evidence="3">
    <location>
        <begin position="103"/>
        <end position="199"/>
    </location>
</feature>
<dbReference type="InterPro" id="IPR026850">
    <property type="entry name" value="FANCL_C"/>
</dbReference>
<evidence type="ECO:0000259" key="3">
    <source>
        <dbReference type="Pfam" id="PF18891"/>
    </source>
</evidence>
<dbReference type="Proteomes" id="UP000036987">
    <property type="component" value="Unassembled WGS sequence"/>
</dbReference>
<dbReference type="STRING" id="29655.A0A0K9P7V9"/>
<dbReference type="CDD" id="cd23831">
    <property type="entry name" value="DRWD-N_FANCL"/>
    <property type="match status" value="1"/>
</dbReference>
<dbReference type="GO" id="GO:0005634">
    <property type="term" value="C:nucleus"/>
    <property type="evidence" value="ECO:0000318"/>
    <property type="project" value="GO_Central"/>
</dbReference>
<dbReference type="CDD" id="cd16490">
    <property type="entry name" value="RING-CH-C4HC3_FANCL"/>
    <property type="match status" value="1"/>
</dbReference>
<evidence type="ECO:0000313" key="5">
    <source>
        <dbReference type="Proteomes" id="UP000036987"/>
    </source>
</evidence>
<evidence type="ECO:0000259" key="2">
    <source>
        <dbReference type="Pfam" id="PF18890"/>
    </source>
</evidence>
<keyword evidence="5" id="KW-1185">Reference proteome</keyword>
<dbReference type="Pfam" id="PF11793">
    <property type="entry name" value="FANCL_C"/>
    <property type="match status" value="1"/>
</dbReference>
<dbReference type="OMA" id="NRPFHAK"/>
<dbReference type="AlphaFoldDB" id="A0A0K9P7V9"/>
<dbReference type="SMART" id="SM01197">
    <property type="entry name" value="FANCL_C"/>
    <property type="match status" value="1"/>
</dbReference>
<dbReference type="Gene3D" id="3.10.110.10">
    <property type="entry name" value="Ubiquitin Conjugating Enzyme"/>
    <property type="match status" value="1"/>
</dbReference>
<dbReference type="GO" id="GO:0036297">
    <property type="term" value="P:interstrand cross-link repair"/>
    <property type="evidence" value="ECO:0007669"/>
    <property type="project" value="InterPro"/>
</dbReference>
<evidence type="ECO:0000313" key="4">
    <source>
        <dbReference type="EMBL" id="KMZ64332.1"/>
    </source>
</evidence>
<dbReference type="InterPro" id="IPR044037">
    <property type="entry name" value="FANCL_d3"/>
</dbReference>
<dbReference type="InterPro" id="IPR013083">
    <property type="entry name" value="Znf_RING/FYVE/PHD"/>
</dbReference>
<feature type="domain" description="FANCL C-terminal" evidence="1">
    <location>
        <begin position="212"/>
        <end position="287"/>
    </location>
</feature>
<dbReference type="OrthoDB" id="10263265at2759"/>
<dbReference type="GO" id="GO:0043240">
    <property type="term" value="C:Fanconi anaemia nuclear complex"/>
    <property type="evidence" value="ECO:0007669"/>
    <property type="project" value="InterPro"/>
</dbReference>
<protein>
    <submittedName>
        <fullName evidence="4">Ubiquitin ligase protein FANCL</fullName>
    </submittedName>
</protein>
<dbReference type="GO" id="GO:0006513">
    <property type="term" value="P:protein monoubiquitination"/>
    <property type="evidence" value="ECO:0000318"/>
    <property type="project" value="GO_Central"/>
</dbReference>
<dbReference type="CDD" id="cd23832">
    <property type="entry name" value="DRWD-C_FANCL"/>
    <property type="match status" value="1"/>
</dbReference>
<feature type="domain" description="FANCL UBC-like" evidence="2">
    <location>
        <begin position="13"/>
        <end position="101"/>
    </location>
</feature>
<comment type="caution">
    <text evidence="4">The sequence shown here is derived from an EMBL/GenBank/DDBJ whole genome shotgun (WGS) entry which is preliminary data.</text>
</comment>
<name>A0A0K9P7V9_ZOSMR</name>
<reference evidence="5" key="1">
    <citation type="journal article" date="2016" name="Nature">
        <title>The genome of the seagrass Zostera marina reveals angiosperm adaptation to the sea.</title>
        <authorList>
            <person name="Olsen J.L."/>
            <person name="Rouze P."/>
            <person name="Verhelst B."/>
            <person name="Lin Y.-C."/>
            <person name="Bayer T."/>
            <person name="Collen J."/>
            <person name="Dattolo E."/>
            <person name="De Paoli E."/>
            <person name="Dittami S."/>
            <person name="Maumus F."/>
            <person name="Michel G."/>
            <person name="Kersting A."/>
            <person name="Lauritano C."/>
            <person name="Lohaus R."/>
            <person name="Toepel M."/>
            <person name="Tonon T."/>
            <person name="Vanneste K."/>
            <person name="Amirebrahimi M."/>
            <person name="Brakel J."/>
            <person name="Bostroem C."/>
            <person name="Chovatia M."/>
            <person name="Grimwood J."/>
            <person name="Jenkins J.W."/>
            <person name="Jueterbock A."/>
            <person name="Mraz A."/>
            <person name="Stam W.T."/>
            <person name="Tice H."/>
            <person name="Bornberg-Bauer E."/>
            <person name="Green P.J."/>
            <person name="Pearson G.A."/>
            <person name="Procaccini G."/>
            <person name="Duarte C.M."/>
            <person name="Schmutz J."/>
            <person name="Reusch T.B.H."/>
            <person name="Van de Peer Y."/>
        </authorList>
    </citation>
    <scope>NUCLEOTIDE SEQUENCE [LARGE SCALE GENOMIC DNA]</scope>
    <source>
        <strain evidence="5">cv. Finnish</strain>
    </source>
</reference>
<sequence>MERQSEKARHRSSFYAAVYSEIEEVGWESLVRSEEDLTALTFRISDKKGETHFVDISLPQTYPQYPPSISADVPYNCDLHWSKTSRLKDVLEQFSKHVDSLQEFWSTINHIDRTLCVIHPNISSRSAPIHQINLGNECHLLLSVNPYKPRSLPKCRFLGPDNGLVDLMIKKWKKNSHKWNNSKTISENFTTLLEITFPGPSNVNAMEEDDKEIECGICYAQHLPVDDELKRHSGAQPDYICDNSNCNRVFHTICLKDWLRSITTTRRSFDILFGNCPYCSDPVAVKVNDNNH</sequence>
<dbReference type="Gene3D" id="3.30.40.10">
    <property type="entry name" value="Zinc/RING finger domain, C3HC4 (zinc finger)"/>
    <property type="match status" value="1"/>
</dbReference>
<dbReference type="GO" id="GO:0006281">
    <property type="term" value="P:DNA repair"/>
    <property type="evidence" value="ECO:0000318"/>
    <property type="project" value="GO_Central"/>
</dbReference>
<dbReference type="InterPro" id="IPR016135">
    <property type="entry name" value="UBQ-conjugating_enzyme/RWD"/>
</dbReference>
<proteinExistence type="predicted"/>
<organism evidence="4 5">
    <name type="scientific">Zostera marina</name>
    <name type="common">Eelgrass</name>
    <dbReference type="NCBI Taxonomy" id="29655"/>
    <lineage>
        <taxon>Eukaryota</taxon>
        <taxon>Viridiplantae</taxon>
        <taxon>Streptophyta</taxon>
        <taxon>Embryophyta</taxon>
        <taxon>Tracheophyta</taxon>
        <taxon>Spermatophyta</taxon>
        <taxon>Magnoliopsida</taxon>
        <taxon>Liliopsida</taxon>
        <taxon>Zosteraceae</taxon>
        <taxon>Zostera</taxon>
    </lineage>
</organism>
<dbReference type="Pfam" id="PF18890">
    <property type="entry name" value="FANCL_d2"/>
    <property type="match status" value="1"/>
</dbReference>
<keyword evidence="4" id="KW-0436">Ligase</keyword>
<accession>A0A0K9P7V9</accession>
<dbReference type="Pfam" id="PF18891">
    <property type="entry name" value="FANCL_d3"/>
    <property type="match status" value="1"/>
</dbReference>
<dbReference type="InterPro" id="IPR026848">
    <property type="entry name" value="Fancl"/>
</dbReference>
<dbReference type="PANTHER" id="PTHR13206:SF0">
    <property type="entry name" value="E3 UBIQUITIN-PROTEIN LIGASE FANCL"/>
    <property type="match status" value="1"/>
</dbReference>
<dbReference type="GO" id="GO:0061630">
    <property type="term" value="F:ubiquitin protein ligase activity"/>
    <property type="evidence" value="ECO:0000318"/>
    <property type="project" value="GO_Central"/>
</dbReference>
<dbReference type="SUPFAM" id="SSF57850">
    <property type="entry name" value="RING/U-box"/>
    <property type="match status" value="1"/>
</dbReference>